<gene>
    <name evidence="8" type="ORF">E3W66_07825</name>
</gene>
<evidence type="ECO:0000256" key="4">
    <source>
        <dbReference type="ARBA" id="ARBA00022827"/>
    </source>
</evidence>
<keyword evidence="7" id="KW-0503">Monooxygenase</keyword>
<dbReference type="PANTHER" id="PTHR43098:SF3">
    <property type="entry name" value="L-ORNITHINE N(5)-MONOOXYGENASE-RELATED"/>
    <property type="match status" value="1"/>
</dbReference>
<comment type="cofactor">
    <cofactor evidence="1">
        <name>FAD</name>
        <dbReference type="ChEBI" id="CHEBI:57692"/>
    </cofactor>
</comment>
<keyword evidence="4" id="KW-0274">FAD</keyword>
<dbReference type="InterPro" id="IPR050775">
    <property type="entry name" value="FAD-binding_Monooxygenases"/>
</dbReference>
<name>A0A4Y8UG92_9GAMM</name>
<evidence type="ECO:0000256" key="7">
    <source>
        <dbReference type="ARBA" id="ARBA00023033"/>
    </source>
</evidence>
<keyword evidence="9" id="KW-1185">Reference proteome</keyword>
<evidence type="ECO:0000256" key="2">
    <source>
        <dbReference type="ARBA" id="ARBA00010139"/>
    </source>
</evidence>
<keyword evidence="6" id="KW-0560">Oxidoreductase</keyword>
<evidence type="ECO:0000313" key="8">
    <source>
        <dbReference type="EMBL" id="TFH67392.1"/>
    </source>
</evidence>
<keyword evidence="5" id="KW-0521">NADP</keyword>
<dbReference type="OrthoDB" id="9766402at2"/>
<dbReference type="InterPro" id="IPR020946">
    <property type="entry name" value="Flavin_mOase-like"/>
</dbReference>
<accession>A0A4Y8UG92</accession>
<dbReference type="PANTHER" id="PTHR43098">
    <property type="entry name" value="L-ORNITHINE N(5)-MONOOXYGENASE-RELATED"/>
    <property type="match status" value="1"/>
</dbReference>
<dbReference type="Proteomes" id="UP000298133">
    <property type="component" value="Unassembled WGS sequence"/>
</dbReference>
<evidence type="ECO:0000256" key="5">
    <source>
        <dbReference type="ARBA" id="ARBA00022857"/>
    </source>
</evidence>
<dbReference type="SUPFAM" id="SSF51905">
    <property type="entry name" value="FAD/NAD(P)-binding domain"/>
    <property type="match status" value="2"/>
</dbReference>
<dbReference type="AlphaFoldDB" id="A0A4Y8UG92"/>
<evidence type="ECO:0000256" key="1">
    <source>
        <dbReference type="ARBA" id="ARBA00001974"/>
    </source>
</evidence>
<sequence>MGGVAMTTKTVEALVVGAGIAGLYQLYKLREAGMQVHCVDAGSDIGGTWHWNCYPGARLDSPSYTYQYWFSDELLDQWRWSERFPTQPEIKRYLKFTADKFALHDQIQLNTRIVGADWDDSAGHWVVRSEAGEVWHAQYLVSCVGMLSAPKLPPFPGHEKFKGTIAHTARWPQGGVDLKGKKVGVVGTGATGIQVIQTIAAEVGELNVFQRTAQYAVKMDNYSLEGERGDYWRSQHENLKNNLPNTFGGFEWTLPEMDWARSLSVEERHELLESCWADGSLKMWVGTYPEVLTDAALNQEVSEFAREKIRARINNPALEEKLVPTSYGFGTYRVPLENGYYEVFSRDNVNLVDVAETPIEAFSENGLIVGGKEYELDVLVLATGFDAGTGSLTQMNIRGRDGVSLTELWSKDITSTMGLQVHGFPNLFTIAGPLAPATAFCNMPTCLQQQVDWVSDAIFHLRDNGFKSIEPSQAKQDEWVSHHDEVANMTLLVHTNAWYNGANIEGKPRRLLSYIGGVGTYRDLCAQVAESGYQGFIKAA</sequence>
<dbReference type="GO" id="GO:0050661">
    <property type="term" value="F:NADP binding"/>
    <property type="evidence" value="ECO:0007669"/>
    <property type="project" value="InterPro"/>
</dbReference>
<dbReference type="Pfam" id="PF00743">
    <property type="entry name" value="FMO-like"/>
    <property type="match status" value="1"/>
</dbReference>
<organism evidence="8 9">
    <name type="scientific">Gammaproteobacteria bacterium LSUCC0057</name>
    <dbReference type="NCBI Taxonomy" id="2559237"/>
    <lineage>
        <taxon>Bacteria</taxon>
        <taxon>Pseudomonadati</taxon>
        <taxon>Pseudomonadota</taxon>
        <taxon>Gammaproteobacteria</taxon>
        <taxon>Cellvibrionales</taxon>
        <taxon>Porticoccaceae</taxon>
        <taxon>SAR92 clade</taxon>
    </lineage>
</organism>
<dbReference type="Gene3D" id="3.50.50.60">
    <property type="entry name" value="FAD/NAD(P)-binding domain"/>
    <property type="match status" value="2"/>
</dbReference>
<dbReference type="GO" id="GO:0004499">
    <property type="term" value="F:N,N-dimethylaniline monooxygenase activity"/>
    <property type="evidence" value="ECO:0007669"/>
    <property type="project" value="InterPro"/>
</dbReference>
<evidence type="ECO:0000256" key="6">
    <source>
        <dbReference type="ARBA" id="ARBA00023002"/>
    </source>
</evidence>
<keyword evidence="3" id="KW-0285">Flavoprotein</keyword>
<evidence type="ECO:0000313" key="9">
    <source>
        <dbReference type="Proteomes" id="UP000298133"/>
    </source>
</evidence>
<proteinExistence type="inferred from homology"/>
<dbReference type="GO" id="GO:0050660">
    <property type="term" value="F:flavin adenine dinucleotide binding"/>
    <property type="evidence" value="ECO:0007669"/>
    <property type="project" value="InterPro"/>
</dbReference>
<dbReference type="EMBL" id="SPIA01000003">
    <property type="protein sequence ID" value="TFH67392.1"/>
    <property type="molecule type" value="Genomic_DNA"/>
</dbReference>
<reference evidence="8 9" key="1">
    <citation type="submission" date="2019-03" db="EMBL/GenBank/DDBJ databases">
        <title>Draft genome of Gammaproteobacteria bacterium LSUCC0057, a member of the SAR92 clade.</title>
        <authorList>
            <person name="Lanclos V.C."/>
            <person name="Doiron C."/>
            <person name="Henson M.W."/>
            <person name="Thrash J.C."/>
        </authorList>
    </citation>
    <scope>NUCLEOTIDE SEQUENCE [LARGE SCALE GENOMIC DNA]</scope>
    <source>
        <strain evidence="8 9">LSUCC0057</strain>
    </source>
</reference>
<dbReference type="InterPro" id="IPR036188">
    <property type="entry name" value="FAD/NAD-bd_sf"/>
</dbReference>
<comment type="similarity">
    <text evidence="2">Belongs to the FAD-binding monooxygenase family.</text>
</comment>
<evidence type="ECO:0000256" key="3">
    <source>
        <dbReference type="ARBA" id="ARBA00022630"/>
    </source>
</evidence>
<comment type="caution">
    <text evidence="8">The sequence shown here is derived from an EMBL/GenBank/DDBJ whole genome shotgun (WGS) entry which is preliminary data.</text>
</comment>
<protein>
    <submittedName>
        <fullName evidence="8">NAD(P)/FAD-dependent oxidoreductase</fullName>
    </submittedName>
</protein>